<evidence type="ECO:0000313" key="1">
    <source>
        <dbReference type="EMBL" id="QSS57608.1"/>
    </source>
</evidence>
<dbReference type="EMBL" id="CP069107">
    <property type="protein sequence ID" value="QSS57608.1"/>
    <property type="molecule type" value="Genomic_DNA"/>
</dbReference>
<dbReference type="AlphaFoldDB" id="A0A8A1LTS7"/>
<proteinExistence type="predicted"/>
<sequence length="74" mass="8727">MHLDRVQHWPGSSRFRLKLYRHFLNMKRACLDYLTFDDSTLNIGNFSRNGLPLGKAQQPFLLVRIKQSTQFECA</sequence>
<evidence type="ECO:0000313" key="2">
    <source>
        <dbReference type="Proteomes" id="UP000663419"/>
    </source>
</evidence>
<reference evidence="1" key="1">
    <citation type="submission" date="2021-01" db="EMBL/GenBank/DDBJ databases">
        <title>Chromosome-level genome assembly of a human fungal pathogen reveals clustering of transcriptionally co-regulated genes.</title>
        <authorList>
            <person name="Voorhies M."/>
            <person name="Cohen S."/>
            <person name="Shea T.P."/>
            <person name="Petrus S."/>
            <person name="Munoz J.F."/>
            <person name="Poplawski S."/>
            <person name="Goldman W.E."/>
            <person name="Michael T."/>
            <person name="Cuomo C.A."/>
            <person name="Sil A."/>
            <person name="Beyhan S."/>
        </authorList>
    </citation>
    <scope>NUCLEOTIDE SEQUENCE</scope>
    <source>
        <strain evidence="1">H88</strain>
    </source>
</reference>
<name>A0A8A1LTS7_AJEC8</name>
<organism evidence="1 2">
    <name type="scientific">Ajellomyces capsulatus (strain H88)</name>
    <name type="common">Darling's disease fungus</name>
    <name type="synonym">Histoplasma capsulatum</name>
    <dbReference type="NCBI Taxonomy" id="544711"/>
    <lineage>
        <taxon>Eukaryota</taxon>
        <taxon>Fungi</taxon>
        <taxon>Dikarya</taxon>
        <taxon>Ascomycota</taxon>
        <taxon>Pezizomycotina</taxon>
        <taxon>Eurotiomycetes</taxon>
        <taxon>Eurotiomycetidae</taxon>
        <taxon>Onygenales</taxon>
        <taxon>Ajellomycetaceae</taxon>
        <taxon>Histoplasma</taxon>
    </lineage>
</organism>
<dbReference type="Proteomes" id="UP000663419">
    <property type="component" value="Chromosome 6"/>
</dbReference>
<accession>A0A8A1LTS7</accession>
<dbReference type="VEuPathDB" id="FungiDB:I7I53_11848"/>
<protein>
    <submittedName>
        <fullName evidence="1">Uncharacterized protein</fullName>
    </submittedName>
</protein>
<gene>
    <name evidence="1" type="ORF">I7I53_11848</name>
</gene>